<keyword evidence="2" id="KW-0012">Acyltransferase</keyword>
<evidence type="ECO:0000313" key="5">
    <source>
        <dbReference type="Proteomes" id="UP000191988"/>
    </source>
</evidence>
<evidence type="ECO:0000313" key="4">
    <source>
        <dbReference type="EMBL" id="CUX22227.1"/>
    </source>
</evidence>
<dbReference type="InterPro" id="IPR016181">
    <property type="entry name" value="Acyl_CoA_acyltransferase"/>
</dbReference>
<dbReference type="InterPro" id="IPR000182">
    <property type="entry name" value="GNAT_dom"/>
</dbReference>
<sequence>MIVIRNALEQEAEALAAIGLRAWRQATAALGITATLYDNAASAFSNFTRSSWLAIRVAESGGSVAGWAAREHFDETISDFWIDPDFQRRRVGSLLLADIERLIVDKGFETIRLETHAQNEPAVAFFRHHGYSVRWLSVSYAPKLDRDVQSVGLQKQLVEIESGVYGTEF</sequence>
<feature type="domain" description="N-acetyltransferase" evidence="3">
    <location>
        <begin position="2"/>
        <end position="158"/>
    </location>
</feature>
<keyword evidence="1 4" id="KW-0808">Transferase</keyword>
<evidence type="ECO:0000259" key="3">
    <source>
        <dbReference type="PROSITE" id="PS51186"/>
    </source>
</evidence>
<organism evidence="4 5">
    <name type="scientific">Agrobacterium tomkonis CFBP 6623</name>
    <dbReference type="NCBI Taxonomy" id="1183432"/>
    <lineage>
        <taxon>Bacteria</taxon>
        <taxon>Pseudomonadati</taxon>
        <taxon>Pseudomonadota</taxon>
        <taxon>Alphaproteobacteria</taxon>
        <taxon>Hyphomicrobiales</taxon>
        <taxon>Rhizobiaceae</taxon>
        <taxon>Rhizobium/Agrobacterium group</taxon>
        <taxon>Agrobacterium</taxon>
        <taxon>Agrobacterium tumefaciens complex</taxon>
    </lineage>
</organism>
<dbReference type="Proteomes" id="UP000191988">
    <property type="component" value="Unassembled WGS sequence"/>
</dbReference>
<evidence type="ECO:0000256" key="1">
    <source>
        <dbReference type="ARBA" id="ARBA00022679"/>
    </source>
</evidence>
<evidence type="ECO:0000256" key="2">
    <source>
        <dbReference type="ARBA" id="ARBA00023315"/>
    </source>
</evidence>
<dbReference type="PROSITE" id="PS51186">
    <property type="entry name" value="GNAT"/>
    <property type="match status" value="1"/>
</dbReference>
<dbReference type="EMBL" id="FBWK01000019">
    <property type="protein sequence ID" value="CUX22227.1"/>
    <property type="molecule type" value="Genomic_DNA"/>
</dbReference>
<dbReference type="GO" id="GO:0016747">
    <property type="term" value="F:acyltransferase activity, transferring groups other than amino-acyl groups"/>
    <property type="evidence" value="ECO:0007669"/>
    <property type="project" value="InterPro"/>
</dbReference>
<dbReference type="Gene3D" id="3.40.630.30">
    <property type="match status" value="1"/>
</dbReference>
<dbReference type="InterPro" id="IPR050832">
    <property type="entry name" value="Bact_Acetyltransf"/>
</dbReference>
<name>A0A1S7PJ66_9HYPH</name>
<keyword evidence="5" id="KW-1185">Reference proteome</keyword>
<dbReference type="Pfam" id="PF00583">
    <property type="entry name" value="Acetyltransf_1"/>
    <property type="match status" value="1"/>
</dbReference>
<dbReference type="PANTHER" id="PTHR43877">
    <property type="entry name" value="AMINOALKYLPHOSPHONATE N-ACETYLTRANSFERASE-RELATED-RELATED"/>
    <property type="match status" value="1"/>
</dbReference>
<proteinExistence type="predicted"/>
<dbReference type="SUPFAM" id="SSF55729">
    <property type="entry name" value="Acyl-CoA N-acyltransferases (Nat)"/>
    <property type="match status" value="1"/>
</dbReference>
<dbReference type="AlphaFoldDB" id="A0A1S7PJ66"/>
<accession>A0A1S7PJ66</accession>
<reference evidence="5" key="1">
    <citation type="submission" date="2016-01" db="EMBL/GenBank/DDBJ databases">
        <authorList>
            <person name="Regsiter A."/>
            <person name="william w."/>
        </authorList>
    </citation>
    <scope>NUCLEOTIDE SEQUENCE [LARGE SCALE GENOMIC DNA]</scope>
    <source>
        <strain evidence="5">CFBP 6623</strain>
    </source>
</reference>
<gene>
    <name evidence="4" type="ORF">AGR3A_Cc260150</name>
</gene>
<dbReference type="STRING" id="1183432.AGR3A_Cc260150"/>
<protein>
    <submittedName>
        <fullName evidence="4">Acetyltransferase</fullName>
    </submittedName>
</protein>
<dbReference type="CDD" id="cd04301">
    <property type="entry name" value="NAT_SF"/>
    <property type="match status" value="1"/>
</dbReference>
<dbReference type="RefSeq" id="WP_046800278.1">
    <property type="nucleotide sequence ID" value="NZ_LT009723.1"/>
</dbReference>